<name>A0A2A2F1U5_9GAMM</name>
<evidence type="ECO:0000259" key="3">
    <source>
        <dbReference type="Pfam" id="PF07364"/>
    </source>
</evidence>
<comment type="caution">
    <text evidence="4">The sequence shown here is derived from an EMBL/GenBank/DDBJ whole genome shotgun (WGS) entry which is preliminary data.</text>
</comment>
<dbReference type="GO" id="GO:0006508">
    <property type="term" value="P:proteolysis"/>
    <property type="evidence" value="ECO:0007669"/>
    <property type="project" value="UniProtKB-KW"/>
</dbReference>
<dbReference type="Proteomes" id="UP000217771">
    <property type="component" value="Unassembled WGS sequence"/>
</dbReference>
<keyword evidence="1" id="KW-0645">Protease</keyword>
<keyword evidence="1" id="KW-0482">Metalloprotease</keyword>
<proteinExistence type="inferred from homology"/>
<dbReference type="Pfam" id="PF07171">
    <property type="entry name" value="MlrC_C"/>
    <property type="match status" value="1"/>
</dbReference>
<keyword evidence="1" id="KW-0479">Metal-binding</keyword>
<dbReference type="InterPro" id="IPR015995">
    <property type="entry name" value="MlrC_N"/>
</dbReference>
<feature type="domain" description="Microcystin LR degradation protein MlrC C-terminal" evidence="2">
    <location>
        <begin position="305"/>
        <end position="482"/>
    </location>
</feature>
<protein>
    <recommendedName>
        <fullName evidence="1">Microcystinase C</fullName>
        <shortName evidence="1">MlrC</shortName>
    </recommendedName>
</protein>
<dbReference type="RefSeq" id="WP_095619416.1">
    <property type="nucleotide sequence ID" value="NZ_NSKB01000001.1"/>
</dbReference>
<evidence type="ECO:0000259" key="2">
    <source>
        <dbReference type="Pfam" id="PF07171"/>
    </source>
</evidence>
<dbReference type="PIRSF" id="PIRSF012702">
    <property type="entry name" value="UCP012702"/>
    <property type="match status" value="1"/>
</dbReference>
<evidence type="ECO:0000313" key="5">
    <source>
        <dbReference type="Proteomes" id="UP000217771"/>
    </source>
</evidence>
<keyword evidence="1" id="KW-0378">Hydrolase</keyword>
<feature type="domain" description="Microcystin LR degradation protein MlrC N-terminal" evidence="3">
    <location>
        <begin position="4"/>
        <end position="291"/>
    </location>
</feature>
<comment type="cofactor">
    <cofactor evidence="1">
        <name>Zn(2+)</name>
        <dbReference type="ChEBI" id="CHEBI:29105"/>
    </cofactor>
    <text evidence="1">Binds 1 zinc ion per subunit.</text>
</comment>
<dbReference type="OrthoDB" id="5288421at2"/>
<dbReference type="InterPro" id="IPR009197">
    <property type="entry name" value="MlrC"/>
</dbReference>
<comment type="function">
    <text evidence="1">Involved in peptidolytic degradation of cyclic heptapeptide hepatotoxin microcystin (MC).</text>
</comment>
<dbReference type="GO" id="GO:0008237">
    <property type="term" value="F:metallopeptidase activity"/>
    <property type="evidence" value="ECO:0007669"/>
    <property type="project" value="UniProtKB-KW"/>
</dbReference>
<evidence type="ECO:0000256" key="1">
    <source>
        <dbReference type="PIRNR" id="PIRNR012702"/>
    </source>
</evidence>
<evidence type="ECO:0000313" key="4">
    <source>
        <dbReference type="EMBL" id="PAU79406.1"/>
    </source>
</evidence>
<dbReference type="EMBL" id="NSKB01000001">
    <property type="protein sequence ID" value="PAU79406.1"/>
    <property type="molecule type" value="Genomic_DNA"/>
</dbReference>
<organism evidence="4 5">
    <name type="scientific">Halomonas salipaludis</name>
    <dbReference type="NCBI Taxonomy" id="2032625"/>
    <lineage>
        <taxon>Bacteria</taxon>
        <taxon>Pseudomonadati</taxon>
        <taxon>Pseudomonadota</taxon>
        <taxon>Gammaproteobacteria</taxon>
        <taxon>Oceanospirillales</taxon>
        <taxon>Halomonadaceae</taxon>
        <taxon>Halomonas</taxon>
    </lineage>
</organism>
<comment type="similarity">
    <text evidence="1">Belongs to the peptidase M81 family.</text>
</comment>
<dbReference type="AlphaFoldDB" id="A0A2A2F1U5"/>
<reference evidence="4 5" key="1">
    <citation type="submission" date="2017-08" db="EMBL/GenBank/DDBJ databases">
        <title>Halomonas alkalisoli sp. nov., isolated from saline alkaline soil.</title>
        <authorList>
            <person name="Wang D."/>
            <person name="Zhang G."/>
        </authorList>
    </citation>
    <scope>NUCLEOTIDE SEQUENCE [LARGE SCALE GENOMIC DNA]</scope>
    <source>
        <strain evidence="4 5">WRN001</strain>
    </source>
</reference>
<sequence>MTYRVAMGGFLHETNTFAPTRATYADFVQGGGYMPMVHDDTMFSACRGINLGISGAVERGGECDWQMLPLLWAGAIPSAHVTKEAFEDIAEALVTRLSAAGPLDGVFLDLHGAMVCEHLDDGEGELLARVRAVVGPSMPVVACLDLHGNITARMVDMADMLVGFRTYPHVDMAETGRRAAEGLDYLMRSGTQPTKAFRRLDYLIPIPWQSTDLEPAASLYARLAELEGESVISASLFMGFPAADFNECGPSLVAYGSDANAAVEQLADEFAKAEVSFVGQTFSAAEGVSEAQRLVKAGSVGPVVLADTQDNPGAGGDSNTTGMLRALVEAEVADAALGLLVDPDAALEAHKAGEGASLAFDLGGQSGVVGDSPYQVIATVETLSDGHLTARGSYYGGASLDLGLSACLRIGGVRVVVTTHKAQLADREMFRFVGIEPETTDILVVKSSTHFRADFTSIAAHILICLAPGPMAFSPSDLPWKHLTPGMRLGPLGDAFHPVD</sequence>
<gene>
    <name evidence="4" type="ORF">CK498_03290</name>
</gene>
<keyword evidence="5" id="KW-1185">Reference proteome</keyword>
<dbReference type="Pfam" id="PF07364">
    <property type="entry name" value="DUF1485"/>
    <property type="match status" value="1"/>
</dbReference>
<accession>A0A2A2F1U5</accession>
<dbReference type="InterPro" id="IPR010799">
    <property type="entry name" value="MlrC_C"/>
</dbReference>
<dbReference type="GO" id="GO:0046872">
    <property type="term" value="F:metal ion binding"/>
    <property type="evidence" value="ECO:0007669"/>
    <property type="project" value="UniProtKB-KW"/>
</dbReference>